<keyword evidence="1" id="KW-0812">Transmembrane</keyword>
<dbReference type="EMBL" id="ADVR01000121">
    <property type="protein sequence ID" value="EFO79198.1"/>
    <property type="molecule type" value="Genomic_DNA"/>
</dbReference>
<feature type="transmembrane region" description="Helical" evidence="1">
    <location>
        <begin position="215"/>
        <end position="239"/>
    </location>
</feature>
<keyword evidence="3" id="KW-1185">Reference proteome</keyword>
<keyword evidence="1" id="KW-1133">Transmembrane helix</keyword>
<reference evidence="2 3" key="1">
    <citation type="journal article" date="2011" name="J. Bacteriol.">
        <title>Draft genome sequence of the anoxygenic filamentous phototrophic bacterium Oscillochloris trichoides subsp. DG-6.</title>
        <authorList>
            <person name="Kuznetsov B.B."/>
            <person name="Ivanovsky R.N."/>
            <person name="Keppen O.I."/>
            <person name="Sukhacheva M.V."/>
            <person name="Bumazhkin B.K."/>
            <person name="Patutina E.O."/>
            <person name="Beletsky A.V."/>
            <person name="Mardanov A.V."/>
            <person name="Baslerov R.V."/>
            <person name="Panteleeva A.N."/>
            <person name="Kolganova T.V."/>
            <person name="Ravin N.V."/>
            <person name="Skryabin K.G."/>
        </authorList>
    </citation>
    <scope>NUCLEOTIDE SEQUENCE [LARGE SCALE GENOMIC DNA]</scope>
    <source>
        <strain evidence="2 3">DG-6</strain>
    </source>
</reference>
<evidence type="ECO:0000313" key="3">
    <source>
        <dbReference type="Proteomes" id="UP000054010"/>
    </source>
</evidence>
<evidence type="ECO:0000313" key="2">
    <source>
        <dbReference type="EMBL" id="EFO79198.1"/>
    </source>
</evidence>
<accession>E1IHZ3</accession>
<dbReference type="CDD" id="cd03498">
    <property type="entry name" value="SQR_TypeB_2_TM"/>
    <property type="match status" value="1"/>
</dbReference>
<feature type="transmembrane region" description="Helical" evidence="1">
    <location>
        <begin position="16"/>
        <end position="35"/>
    </location>
</feature>
<comment type="caution">
    <text evidence="2">The sequence shown here is derived from an EMBL/GenBank/DDBJ whole genome shotgun (WGS) entry which is preliminary data.</text>
</comment>
<proteinExistence type="predicted"/>
<dbReference type="InterPro" id="IPR011138">
    <property type="entry name" value="Cytochrome_b-558"/>
</dbReference>
<dbReference type="GO" id="GO:0016020">
    <property type="term" value="C:membrane"/>
    <property type="evidence" value="ECO:0007669"/>
    <property type="project" value="InterPro"/>
</dbReference>
<dbReference type="HOGENOM" id="CLU_077968_1_0_0"/>
<organism evidence="2 3">
    <name type="scientific">Oscillochloris trichoides DG-6</name>
    <dbReference type="NCBI Taxonomy" id="765420"/>
    <lineage>
        <taxon>Bacteria</taxon>
        <taxon>Bacillati</taxon>
        <taxon>Chloroflexota</taxon>
        <taxon>Chloroflexia</taxon>
        <taxon>Chloroflexales</taxon>
        <taxon>Chloroflexineae</taxon>
        <taxon>Oscillochloridaceae</taxon>
        <taxon>Oscillochloris</taxon>
    </lineage>
</organism>
<protein>
    <submittedName>
        <fullName evidence="2">Succinate dehydrogenase/fumarate reductase cytochrome b subunit</fullName>
    </submittedName>
</protein>
<gene>
    <name evidence="2" type="ORF">OSCT_2944</name>
</gene>
<keyword evidence="1" id="KW-0472">Membrane</keyword>
<dbReference type="STRING" id="765420.OSCT_2944"/>
<dbReference type="NCBIfam" id="TIGR02046">
    <property type="entry name" value="sdhC_b558_fam"/>
    <property type="match status" value="1"/>
</dbReference>
<evidence type="ECO:0000256" key="1">
    <source>
        <dbReference type="SAM" id="Phobius"/>
    </source>
</evidence>
<feature type="transmembrane region" description="Helical" evidence="1">
    <location>
        <begin position="177"/>
        <end position="203"/>
    </location>
</feature>
<dbReference type="SUPFAM" id="SSF81343">
    <property type="entry name" value="Fumarate reductase respiratory complex transmembrane subunits"/>
    <property type="match status" value="1"/>
</dbReference>
<feature type="transmembrane region" description="Helical" evidence="1">
    <location>
        <begin position="116"/>
        <end position="137"/>
    </location>
</feature>
<dbReference type="OrthoDB" id="9788081at2"/>
<dbReference type="Proteomes" id="UP000054010">
    <property type="component" value="Unassembled WGS sequence"/>
</dbReference>
<feature type="transmembrane region" description="Helical" evidence="1">
    <location>
        <begin position="66"/>
        <end position="88"/>
    </location>
</feature>
<name>E1IHZ3_9CHLR</name>
<sequence>MTGVLTLYRSSIGKKVIMAVTGIVLVSFLVVHMYGNTKMFYGAETFNAYAAGLRDLGHPVFGYEHLLWVMRIVLVASAVGHIWSAMALTGQSQKSAYANGVGKAKRYAQKQRRTGYAAYTMRYGGIVIFLFIVYHLLHFTFGVVGYGPGREYIAEKHGEFNAYSNVVLGFQVWPVSFFYILAMGFLGFHLFHGIWSAFQTLGLNNEKYTSMWRGVAIVVTAIIILPNMFFPIAVMTGIVGL</sequence>
<dbReference type="eggNOG" id="ENOG502Z7RU">
    <property type="taxonomic scope" value="Bacteria"/>
</dbReference>
<dbReference type="Gene3D" id="1.20.1300.10">
    <property type="entry name" value="Fumarate reductase/succinate dehydrogenase, transmembrane subunit"/>
    <property type="match status" value="1"/>
</dbReference>
<dbReference type="InterPro" id="IPR034804">
    <property type="entry name" value="SQR/QFR_C/D"/>
</dbReference>
<dbReference type="AlphaFoldDB" id="E1IHZ3"/>